<dbReference type="InterPro" id="IPR011990">
    <property type="entry name" value="TPR-like_helical_dom_sf"/>
</dbReference>
<dbReference type="Pfam" id="PF06041">
    <property type="entry name" value="DUF924"/>
    <property type="match status" value="1"/>
</dbReference>
<sequence>MQNTLHEFWFGFSQSDAELANEKAKLWWRKNPQADAEIRQRFEAWVTKAANRELDAWSRSAAGCLALILLLDQFPRNIYRDTPQAFALDPLALAYCKEGMRNGFDMLLRPIERVFFYLPLEHSESREDQDLAVALFEKLLASVPLPQRPVFAGFLDFAVRHRDIVARFGRFPHRNRILGRPSRPEELEFLQEKGSSF</sequence>
<organism evidence="1 2">
    <name type="scientific">Noviherbaspirillum sedimenti</name>
    <dbReference type="NCBI Taxonomy" id="2320865"/>
    <lineage>
        <taxon>Bacteria</taxon>
        <taxon>Pseudomonadati</taxon>
        <taxon>Pseudomonadota</taxon>
        <taxon>Betaproteobacteria</taxon>
        <taxon>Burkholderiales</taxon>
        <taxon>Oxalobacteraceae</taxon>
        <taxon>Noviherbaspirillum</taxon>
    </lineage>
</organism>
<dbReference type="EMBL" id="QYUQ01000002">
    <property type="protein sequence ID" value="RJG04352.1"/>
    <property type="molecule type" value="Genomic_DNA"/>
</dbReference>
<dbReference type="Gene3D" id="1.25.40.10">
    <property type="entry name" value="Tetratricopeptide repeat domain"/>
    <property type="match status" value="1"/>
</dbReference>
<comment type="caution">
    <text evidence="1">The sequence shown here is derived from an EMBL/GenBank/DDBJ whole genome shotgun (WGS) entry which is preliminary data.</text>
</comment>
<name>A0A3A3GCG2_9BURK</name>
<reference evidence="2" key="1">
    <citation type="submission" date="2018-09" db="EMBL/GenBank/DDBJ databases">
        <authorList>
            <person name="Zhu H."/>
        </authorList>
    </citation>
    <scope>NUCLEOTIDE SEQUENCE [LARGE SCALE GENOMIC DNA]</scope>
    <source>
        <strain evidence="2">K1S02-23</strain>
    </source>
</reference>
<keyword evidence="2" id="KW-1185">Reference proteome</keyword>
<evidence type="ECO:0000313" key="1">
    <source>
        <dbReference type="EMBL" id="RJG04352.1"/>
    </source>
</evidence>
<dbReference type="Gene3D" id="1.20.58.320">
    <property type="entry name" value="TPR-like"/>
    <property type="match status" value="1"/>
</dbReference>
<dbReference type="Proteomes" id="UP000266327">
    <property type="component" value="Unassembled WGS sequence"/>
</dbReference>
<dbReference type="AlphaFoldDB" id="A0A3A3GCG2"/>
<dbReference type="RefSeq" id="WP_119787828.1">
    <property type="nucleotide sequence ID" value="NZ_QYUQ01000002.1"/>
</dbReference>
<accession>A0A3A3GCG2</accession>
<dbReference type="SUPFAM" id="SSF48452">
    <property type="entry name" value="TPR-like"/>
    <property type="match status" value="1"/>
</dbReference>
<dbReference type="OrthoDB" id="7593450at2"/>
<dbReference type="InterPro" id="IPR010323">
    <property type="entry name" value="DUF924"/>
</dbReference>
<protein>
    <submittedName>
        <fullName evidence="1">DUF924 domain-containing protein</fullName>
    </submittedName>
</protein>
<evidence type="ECO:0000313" key="2">
    <source>
        <dbReference type="Proteomes" id="UP000266327"/>
    </source>
</evidence>
<proteinExistence type="predicted"/>
<gene>
    <name evidence="1" type="ORF">D3878_10510</name>
</gene>